<evidence type="ECO:0000313" key="2">
    <source>
        <dbReference type="EMBL" id="BFF97197.1"/>
    </source>
</evidence>
<name>A0AAU9FNI7_DROMD</name>
<proteinExistence type="predicted"/>
<accession>A0AAU9FNI7</accession>
<reference evidence="2 3" key="1">
    <citation type="submission" date="2024-02" db="EMBL/GenBank/DDBJ databases">
        <title>A chromosome-level genome assembly of Drosophila madeirensis, a fruit fly species endemic to Madeira island.</title>
        <authorList>
            <person name="Tomihara K."/>
            <person name="Llopart A."/>
            <person name="Yamamoto D."/>
        </authorList>
    </citation>
    <scope>NUCLEOTIDE SEQUENCE [LARGE SCALE GENOMIC DNA]</scope>
    <source>
        <strain evidence="2 3">RF1</strain>
    </source>
</reference>
<organism evidence="2 3">
    <name type="scientific">Drosophila madeirensis</name>
    <name type="common">Fruit fly</name>
    <dbReference type="NCBI Taxonomy" id="30013"/>
    <lineage>
        <taxon>Eukaryota</taxon>
        <taxon>Metazoa</taxon>
        <taxon>Ecdysozoa</taxon>
        <taxon>Arthropoda</taxon>
        <taxon>Hexapoda</taxon>
        <taxon>Insecta</taxon>
        <taxon>Pterygota</taxon>
        <taxon>Neoptera</taxon>
        <taxon>Endopterygota</taxon>
        <taxon>Diptera</taxon>
        <taxon>Brachycera</taxon>
        <taxon>Muscomorpha</taxon>
        <taxon>Ephydroidea</taxon>
        <taxon>Drosophilidae</taxon>
        <taxon>Drosophila</taxon>
        <taxon>Sophophora</taxon>
    </lineage>
</organism>
<evidence type="ECO:0000256" key="1">
    <source>
        <dbReference type="SAM" id="MobiDB-lite"/>
    </source>
</evidence>
<dbReference type="AlphaFoldDB" id="A0AAU9FNI7"/>
<feature type="region of interest" description="Disordered" evidence="1">
    <location>
        <begin position="113"/>
        <end position="143"/>
    </location>
</feature>
<gene>
    <name evidence="2" type="ORF">DMAD_05663</name>
</gene>
<dbReference type="Proteomes" id="UP001500889">
    <property type="component" value="Chromosome J"/>
</dbReference>
<feature type="compositionally biased region" description="Basic and acidic residues" evidence="1">
    <location>
        <begin position="114"/>
        <end position="143"/>
    </location>
</feature>
<keyword evidence="3" id="KW-1185">Reference proteome</keyword>
<sequence>MKQLPKPRYHKDSVQIIKMLSEINKPASMTELIKHVESHYKPHPEDRDFWHTFGEKLAIGVSCGYILNQSGIYSLVKPRPTVQQILTETRNRTNTKQTKVKVGLTRKQTFLMLKNEKLSQERSEKRPEKRSEERSEERPEKRS</sequence>
<protein>
    <recommendedName>
        <fullName evidence="4">H15 domain-containing protein</fullName>
    </recommendedName>
</protein>
<evidence type="ECO:0000313" key="3">
    <source>
        <dbReference type="Proteomes" id="UP001500889"/>
    </source>
</evidence>
<evidence type="ECO:0008006" key="4">
    <source>
        <dbReference type="Google" id="ProtNLM"/>
    </source>
</evidence>
<dbReference type="EMBL" id="AP029265">
    <property type="protein sequence ID" value="BFF97197.1"/>
    <property type="molecule type" value="Genomic_DNA"/>
</dbReference>